<dbReference type="CDD" id="cd06233">
    <property type="entry name" value="M14-like"/>
    <property type="match status" value="1"/>
</dbReference>
<protein>
    <recommendedName>
        <fullName evidence="3">DUF2817 domain-containing protein</fullName>
    </recommendedName>
</protein>
<reference evidence="1 2" key="1">
    <citation type="submission" date="2018-01" db="EMBL/GenBank/DDBJ databases">
        <title>Metagenomic assembled genomes from two thermal pools in the Uzon Caldera, Kamchatka, Russia.</title>
        <authorList>
            <person name="Wilkins L."/>
            <person name="Ettinger C."/>
        </authorList>
    </citation>
    <scope>NUCLEOTIDE SEQUENCE [LARGE SCALE GENOMIC DNA]</scope>
    <source>
        <strain evidence="1">ZAV-07</strain>
    </source>
</reference>
<gene>
    <name evidence="1" type="ORF">C0189_04375</name>
</gene>
<proteinExistence type="predicted"/>
<dbReference type="SUPFAM" id="SSF53187">
    <property type="entry name" value="Zn-dependent exopeptidases"/>
    <property type="match status" value="1"/>
</dbReference>
<organism evidence="1 2">
    <name type="scientific">Caldisericum exile</name>
    <dbReference type="NCBI Taxonomy" id="693075"/>
    <lineage>
        <taxon>Bacteria</taxon>
        <taxon>Pseudomonadati</taxon>
        <taxon>Caldisericota/Cryosericota group</taxon>
        <taxon>Caldisericota</taxon>
        <taxon>Caldisericia</taxon>
        <taxon>Caldisericales</taxon>
        <taxon>Caldisericaceae</taxon>
        <taxon>Caldisericum</taxon>
    </lineage>
</organism>
<dbReference type="InterPro" id="IPR021259">
    <property type="entry name" value="DUF2817"/>
</dbReference>
<dbReference type="RefSeq" id="WP_424587082.1">
    <property type="nucleotide sequence ID" value="NZ_JBNARP010000046.1"/>
</dbReference>
<dbReference type="Gene3D" id="3.40.630.10">
    <property type="entry name" value="Zn peptidases"/>
    <property type="match status" value="1"/>
</dbReference>
<comment type="caution">
    <text evidence="1">The sequence shown here is derived from an EMBL/GenBank/DDBJ whole genome shotgun (WGS) entry which is preliminary data.</text>
</comment>
<name>A0A2J6WDQ8_9BACT</name>
<sequence length="374" mass="43644">MKEKIIFDYESAKKRFRAHFEEFKRQFSDVAIESIPIDENDNLFIDIIRIFKDKPKTLIFTIGEHGVEGIFGSFIMEVFIQEILPMLNLEDTSIILVHPINPFGMKYLERTNKNNVDLNRNFLNSWDNIFKNTAYLSLRDVFEKSGSVENLVVERIKYYKDVLKILIQGKTKLVKNALLIGQYESPNGLYYGGKDYEKETLLMIKLFENAFKISKQVVHIDIHTGYGPKDTMSVVNSHLFVEDSKTFEKEINYSPVVKSENSEFYSMSGDMIDYLYTLRNEKFRDTKLYSASFEFGILGDSILNEIEALFRAIINNRLRFYGSKNDKIKQYVKKLYLEAFCPTSEESVKKMYSQFKRAILGILKKEGLISNKNL</sequence>
<dbReference type="Proteomes" id="UP000237040">
    <property type="component" value="Unassembled WGS sequence"/>
</dbReference>
<dbReference type="EMBL" id="PNIL01000063">
    <property type="protein sequence ID" value="PMP66817.1"/>
    <property type="molecule type" value="Genomic_DNA"/>
</dbReference>
<dbReference type="Pfam" id="PF10994">
    <property type="entry name" value="DUF2817"/>
    <property type="match status" value="1"/>
</dbReference>
<evidence type="ECO:0000313" key="2">
    <source>
        <dbReference type="Proteomes" id="UP000237040"/>
    </source>
</evidence>
<evidence type="ECO:0000313" key="1">
    <source>
        <dbReference type="EMBL" id="PMP66817.1"/>
    </source>
</evidence>
<dbReference type="AlphaFoldDB" id="A0A2J6WDQ8"/>
<evidence type="ECO:0008006" key="3">
    <source>
        <dbReference type="Google" id="ProtNLM"/>
    </source>
</evidence>
<accession>A0A2J6WDQ8</accession>